<gene>
    <name evidence="2" type="ORF">KW868_19430</name>
</gene>
<organism evidence="2 3">
    <name type="scientific">Acinetobacter guillouiae</name>
    <name type="common">Acinetobacter genomosp. 11</name>
    <dbReference type="NCBI Taxonomy" id="106649"/>
    <lineage>
        <taxon>Bacteria</taxon>
        <taxon>Pseudomonadati</taxon>
        <taxon>Pseudomonadota</taxon>
        <taxon>Gammaproteobacteria</taxon>
        <taxon>Moraxellales</taxon>
        <taxon>Moraxellaceae</taxon>
        <taxon>Acinetobacter</taxon>
    </lineage>
</organism>
<protein>
    <recommendedName>
        <fullName evidence="4">Lipoprotein</fullName>
    </recommendedName>
</protein>
<evidence type="ECO:0000256" key="1">
    <source>
        <dbReference type="SAM" id="SignalP"/>
    </source>
</evidence>
<evidence type="ECO:0008006" key="4">
    <source>
        <dbReference type="Google" id="ProtNLM"/>
    </source>
</evidence>
<sequence>MFKNIYQKILIILFLSASSYACAEKDKNTCYSNNVLHQADCIKKDNINLQSKLNLKNNKNQQDYNKWMKDLKSKCEGTISYSSGEGVGLIKEQCYNDGYKARIKYLDNNIKQKDKNSDGLEITHLPYNSQDHLKCLENNSKDNCQSVNLISSSKLTHAYNFINSQYGRGVVLPESSDGKLIVISPFSDESETLLNINIVDKFGVVTEKSLSEKTKFIIDKNYNLIYIKNGKTIKEKL</sequence>
<evidence type="ECO:0000313" key="3">
    <source>
        <dbReference type="Proteomes" id="UP000887320"/>
    </source>
</evidence>
<dbReference type="RefSeq" id="WP_234624186.1">
    <property type="nucleotide sequence ID" value="NZ_JAHWXT010000008.1"/>
</dbReference>
<keyword evidence="1" id="KW-0732">Signal</keyword>
<dbReference type="AlphaFoldDB" id="A0A8X8GKV3"/>
<dbReference type="PROSITE" id="PS51257">
    <property type="entry name" value="PROKAR_LIPOPROTEIN"/>
    <property type="match status" value="1"/>
</dbReference>
<feature type="chain" id="PRO_5036457527" description="Lipoprotein" evidence="1">
    <location>
        <begin position="24"/>
        <end position="237"/>
    </location>
</feature>
<comment type="caution">
    <text evidence="2">The sequence shown here is derived from an EMBL/GenBank/DDBJ whole genome shotgun (WGS) entry which is preliminary data.</text>
</comment>
<dbReference type="Proteomes" id="UP000887320">
    <property type="component" value="Unassembled WGS sequence"/>
</dbReference>
<dbReference type="EMBL" id="JAHWXT010000008">
    <property type="protein sequence ID" value="MCF0266626.1"/>
    <property type="molecule type" value="Genomic_DNA"/>
</dbReference>
<reference evidence="2" key="1">
    <citation type="submission" date="2021-07" db="EMBL/GenBank/DDBJ databases">
        <authorList>
            <person name="Fernandez M."/>
            <person name="Pereira P."/>
            <person name="Torres Tejerizo G.A."/>
            <person name="Gonzalez P."/>
            <person name="Agostini E."/>
        </authorList>
    </citation>
    <scope>NUCLEOTIDE SEQUENCE</scope>
    <source>
        <strain evidence="2">SFC 500-1A</strain>
    </source>
</reference>
<accession>A0A8X8GKV3</accession>
<proteinExistence type="predicted"/>
<name>A0A8X8GKV3_ACIGI</name>
<feature type="signal peptide" evidence="1">
    <location>
        <begin position="1"/>
        <end position="23"/>
    </location>
</feature>
<evidence type="ECO:0000313" key="2">
    <source>
        <dbReference type="EMBL" id="MCF0266626.1"/>
    </source>
</evidence>